<feature type="region of interest" description="Disordered" evidence="1">
    <location>
        <begin position="142"/>
        <end position="163"/>
    </location>
</feature>
<gene>
    <name evidence="2" type="ORF">G1H11_06195</name>
</gene>
<protein>
    <submittedName>
        <fullName evidence="2">DUF4127 family protein</fullName>
    </submittedName>
</protein>
<organism evidence="2 3">
    <name type="scientific">Phytoactinopolyspora alkaliphila</name>
    <dbReference type="NCBI Taxonomy" id="1783498"/>
    <lineage>
        <taxon>Bacteria</taxon>
        <taxon>Bacillati</taxon>
        <taxon>Actinomycetota</taxon>
        <taxon>Actinomycetes</taxon>
        <taxon>Jiangellales</taxon>
        <taxon>Jiangellaceae</taxon>
        <taxon>Phytoactinopolyspora</taxon>
    </lineage>
</organism>
<dbReference type="AlphaFoldDB" id="A0A6N9YJ03"/>
<accession>A0A6N9YJ03</accession>
<reference evidence="2 3" key="1">
    <citation type="submission" date="2020-02" db="EMBL/GenBank/DDBJ databases">
        <authorList>
            <person name="Li X.-J."/>
            <person name="Feng X.-M."/>
        </authorList>
    </citation>
    <scope>NUCLEOTIDE SEQUENCE [LARGE SCALE GENOMIC DNA]</scope>
    <source>
        <strain evidence="2 3">CGMCC 4.7225</strain>
    </source>
</reference>
<evidence type="ECO:0000313" key="3">
    <source>
        <dbReference type="Proteomes" id="UP000469185"/>
    </source>
</evidence>
<dbReference type="EMBL" id="JAAGOB010000003">
    <property type="protein sequence ID" value="NED94900.1"/>
    <property type="molecule type" value="Genomic_DNA"/>
</dbReference>
<proteinExistence type="predicted"/>
<keyword evidence="3" id="KW-1185">Reference proteome</keyword>
<sequence length="497" mass="52614">MRILLLPPDERPVSTTLPRMVGACAGVDVVLPPPHLLPAFRRPAECDALATWLVDEAPAADAVIVSLDLLGHGGLVPSRLTDCPATDVVTRLGALRTLPIRAGTPLYAAMVVTRVPDLDDATEEPDYWSRHGRAIHALSARLSERPASPASGPEGDSADDPVRAGIPADVVGDWLNRRLRNHVANLAALELVSDGTVDLLALTADDTAPLGLPAVERSWLEGWSARLRMAGRVFHYPGADEVPSILVVRLAARGYRPRVAIHAADLPGLARVAPYEDQPILDTVTAQVNVAGGVVVEDNSQADLILAVHTPTGGSGDWALSPPDPETLKAGVAPRLAEDITGMITAGHQVALADCAWPNGGDPTLVAALGAHGALSRLAGYAGWNTAGNSIGSALAQAFSRLADFGTDSAHRAEAHERLLCHRLLEDVGYQAGLRAGIAALAHDQPDAAAAVLERRLAEEISRYGDLSQQWRVRPGSVRLPWRRAFECDFDLERTGA</sequence>
<dbReference type="InterPro" id="IPR025394">
    <property type="entry name" value="DUF4127"/>
</dbReference>
<dbReference type="Pfam" id="PF13552">
    <property type="entry name" value="DUF4127"/>
    <property type="match status" value="1"/>
</dbReference>
<evidence type="ECO:0000313" key="2">
    <source>
        <dbReference type="EMBL" id="NED94900.1"/>
    </source>
</evidence>
<evidence type="ECO:0000256" key="1">
    <source>
        <dbReference type="SAM" id="MobiDB-lite"/>
    </source>
</evidence>
<dbReference type="Proteomes" id="UP000469185">
    <property type="component" value="Unassembled WGS sequence"/>
</dbReference>
<dbReference type="RefSeq" id="WP_163817192.1">
    <property type="nucleotide sequence ID" value="NZ_JAAGOB010000003.1"/>
</dbReference>
<comment type="caution">
    <text evidence="2">The sequence shown here is derived from an EMBL/GenBank/DDBJ whole genome shotgun (WGS) entry which is preliminary data.</text>
</comment>
<name>A0A6N9YJ03_9ACTN</name>